<protein>
    <submittedName>
        <fullName evidence="1">Uncharacterized protein</fullName>
    </submittedName>
</protein>
<name>A0A009PVK8_ACIBA</name>
<evidence type="ECO:0000313" key="1">
    <source>
        <dbReference type="EMBL" id="EXC06247.1"/>
    </source>
</evidence>
<dbReference type="EMBL" id="JEXD01000026">
    <property type="protein sequence ID" value="EXC06247.1"/>
    <property type="molecule type" value="Genomic_DNA"/>
</dbReference>
<dbReference type="PATRIC" id="fig|1310607.3.peg.2666"/>
<sequence length="123" mass="13467">MALSDPKTPLRSDLERMCGGNQRLVKAFEKLFRVLPSIADGDAEAIQGAQITADAALSNAFLAISLIEAVADLAEMVATEPKHECLANLNNNDYLPRQEFIESDVLNPVCQSLEYVNFNLEVT</sequence>
<accession>A0A009PVK8</accession>
<dbReference type="RefSeq" id="WP_032059667.1">
    <property type="nucleotide sequence ID" value="NZ_JEXD01000026.1"/>
</dbReference>
<evidence type="ECO:0000313" key="2">
    <source>
        <dbReference type="Proteomes" id="UP000021108"/>
    </source>
</evidence>
<comment type="caution">
    <text evidence="1">The sequence shown here is derived from an EMBL/GenBank/DDBJ whole genome shotgun (WGS) entry which is preliminary data.</text>
</comment>
<reference evidence="1 2" key="1">
    <citation type="submission" date="2014-02" db="EMBL/GenBank/DDBJ databases">
        <title>Comparative genomics and transcriptomics to identify genetic mechanisms underlying the emergence of carbapenem resistant Acinetobacter baumannii (CRAb).</title>
        <authorList>
            <person name="Harris A.D."/>
            <person name="Johnson K.J."/>
            <person name="George J."/>
            <person name="Shefchek K."/>
            <person name="Daugherty S.C."/>
            <person name="Parankush S."/>
            <person name="Sadzewicz L."/>
            <person name="Tallon L."/>
            <person name="Sengamalay N."/>
            <person name="Hazen T.H."/>
            <person name="Rasko D.A."/>
        </authorList>
    </citation>
    <scope>NUCLEOTIDE SEQUENCE [LARGE SCALE GENOMIC DNA]</scope>
    <source>
        <strain evidence="1 2">625974</strain>
    </source>
</reference>
<dbReference type="Proteomes" id="UP000021108">
    <property type="component" value="Unassembled WGS sequence"/>
</dbReference>
<dbReference type="AlphaFoldDB" id="A0A009PVK8"/>
<proteinExistence type="predicted"/>
<gene>
    <name evidence="1" type="ORF">J506_2756</name>
</gene>
<organism evidence="1 2">
    <name type="scientific">Acinetobacter baumannii 625974</name>
    <dbReference type="NCBI Taxonomy" id="1310607"/>
    <lineage>
        <taxon>Bacteria</taxon>
        <taxon>Pseudomonadati</taxon>
        <taxon>Pseudomonadota</taxon>
        <taxon>Gammaproteobacteria</taxon>
        <taxon>Moraxellales</taxon>
        <taxon>Moraxellaceae</taxon>
        <taxon>Acinetobacter</taxon>
        <taxon>Acinetobacter calcoaceticus/baumannii complex</taxon>
    </lineage>
</organism>